<reference evidence="1" key="1">
    <citation type="submission" date="2022-06" db="EMBL/GenBank/DDBJ databases">
        <title>Leptospira isolates from biofilms formed at urban environments.</title>
        <authorList>
            <person name="Ribeiro P.S."/>
            <person name="Sousa T."/>
            <person name="Carvalho N."/>
            <person name="Aburjaile F."/>
            <person name="Neves F."/>
            <person name="Oliveira D."/>
            <person name="Blanco L."/>
            <person name="Lima J."/>
            <person name="Costa F."/>
            <person name="Brenig B."/>
            <person name="Soares S."/>
            <person name="Ramos R."/>
            <person name="Goes-Neto A."/>
            <person name="Matiuzzi M."/>
            <person name="Azevedo V."/>
            <person name="Ristow P."/>
        </authorList>
    </citation>
    <scope>NUCLEOTIDE SEQUENCE</scope>
    <source>
        <strain evidence="1">VSF7</strain>
    </source>
</reference>
<evidence type="ECO:0008006" key="3">
    <source>
        <dbReference type="Google" id="ProtNLM"/>
    </source>
</evidence>
<accession>A0AAW5V5X0</accession>
<evidence type="ECO:0000313" key="2">
    <source>
        <dbReference type="Proteomes" id="UP001209694"/>
    </source>
</evidence>
<name>A0AAW5V5X0_9LEPT</name>
<dbReference type="EMBL" id="JAMQQD010000008">
    <property type="protein sequence ID" value="MCW7517025.1"/>
    <property type="molecule type" value="Genomic_DNA"/>
</dbReference>
<dbReference type="RefSeq" id="WP_265356544.1">
    <property type="nucleotide sequence ID" value="NZ_JAMQPS010000010.1"/>
</dbReference>
<evidence type="ECO:0000313" key="1">
    <source>
        <dbReference type="EMBL" id="MCW7517025.1"/>
    </source>
</evidence>
<sequence length="228" mass="27481">MNIQNMIIRILVFFIFCFFFQVCSSRYYLTIVSPGVTSDYRLKSIGGIRMLEAAYYGTWHYTQTAFYLEPENLDTLLSDPNNHILNHMELFDSVSKDKSSVRILFEYCYDQTKPMQIDEDKEQYQFEWNGNEPKSKISYLYPYSYYKKGNRIRQKLPYYQSERYPKNEWKHTTGNDQYFCVRNLLEFDGSIQKKGTNELKVVTPREQLLYYEYEYNGKFIHDSEEEIN</sequence>
<dbReference type="Proteomes" id="UP001209694">
    <property type="component" value="Unassembled WGS sequence"/>
</dbReference>
<gene>
    <name evidence="1" type="ORF">ND810_17795</name>
</gene>
<protein>
    <recommendedName>
        <fullName evidence="3">Lipoprotein</fullName>
    </recommendedName>
</protein>
<dbReference type="AlphaFoldDB" id="A0AAW5V5X0"/>
<proteinExistence type="predicted"/>
<organism evidence="1 2">
    <name type="scientific">Leptospira levettii</name>
    <dbReference type="NCBI Taxonomy" id="2023178"/>
    <lineage>
        <taxon>Bacteria</taxon>
        <taxon>Pseudomonadati</taxon>
        <taxon>Spirochaetota</taxon>
        <taxon>Spirochaetia</taxon>
        <taxon>Leptospirales</taxon>
        <taxon>Leptospiraceae</taxon>
        <taxon>Leptospira</taxon>
    </lineage>
</organism>
<comment type="caution">
    <text evidence="1">The sequence shown here is derived from an EMBL/GenBank/DDBJ whole genome shotgun (WGS) entry which is preliminary data.</text>
</comment>